<dbReference type="PANTHER" id="PTHR44688">
    <property type="entry name" value="DNA-BINDING TRANSCRIPTIONAL ACTIVATOR DEVR_DOSR"/>
    <property type="match status" value="1"/>
</dbReference>
<dbReference type="RefSeq" id="WP_254570324.1">
    <property type="nucleotide sequence ID" value="NZ_CP098502.1"/>
</dbReference>
<keyword evidence="7" id="KW-1185">Reference proteome</keyword>
<dbReference type="Pfam" id="PF00196">
    <property type="entry name" value="GerE"/>
    <property type="match status" value="1"/>
</dbReference>
<dbReference type="InterPro" id="IPR029016">
    <property type="entry name" value="GAF-like_dom_sf"/>
</dbReference>
<keyword evidence="3" id="KW-0804">Transcription</keyword>
<proteinExistence type="predicted"/>
<evidence type="ECO:0000256" key="4">
    <source>
        <dbReference type="SAM" id="MobiDB-lite"/>
    </source>
</evidence>
<feature type="domain" description="HTH luxR-type" evidence="5">
    <location>
        <begin position="320"/>
        <end position="386"/>
    </location>
</feature>
<evidence type="ECO:0000256" key="2">
    <source>
        <dbReference type="ARBA" id="ARBA00023125"/>
    </source>
</evidence>
<dbReference type="Proteomes" id="UP001056035">
    <property type="component" value="Chromosome"/>
</dbReference>
<keyword evidence="1" id="KW-0805">Transcription regulation</keyword>
<dbReference type="PRINTS" id="PR00038">
    <property type="entry name" value="HTHLUXR"/>
</dbReference>
<dbReference type="SMART" id="SM00065">
    <property type="entry name" value="GAF"/>
    <property type="match status" value="1"/>
</dbReference>
<name>A0ABY5DRR0_9ACTN</name>
<reference evidence="6 7" key="1">
    <citation type="submission" date="2022-06" db="EMBL/GenBank/DDBJ databases">
        <title>Paraconexibacter antarcticus.</title>
        <authorList>
            <person name="Kim C.S."/>
        </authorList>
    </citation>
    <scope>NUCLEOTIDE SEQUENCE [LARGE SCALE GENOMIC DNA]</scope>
    <source>
        <strain evidence="6 7">02-257</strain>
    </source>
</reference>
<dbReference type="Gene3D" id="3.30.450.40">
    <property type="match status" value="1"/>
</dbReference>
<evidence type="ECO:0000313" key="6">
    <source>
        <dbReference type="EMBL" id="UTI63599.1"/>
    </source>
</evidence>
<organism evidence="6 7">
    <name type="scientific">Paraconexibacter antarcticus</name>
    <dbReference type="NCBI Taxonomy" id="2949664"/>
    <lineage>
        <taxon>Bacteria</taxon>
        <taxon>Bacillati</taxon>
        <taxon>Actinomycetota</taxon>
        <taxon>Thermoleophilia</taxon>
        <taxon>Solirubrobacterales</taxon>
        <taxon>Paraconexibacteraceae</taxon>
        <taxon>Paraconexibacter</taxon>
    </lineage>
</organism>
<accession>A0ABY5DRR0</accession>
<dbReference type="InterPro" id="IPR036388">
    <property type="entry name" value="WH-like_DNA-bd_sf"/>
</dbReference>
<dbReference type="InterPro" id="IPR003018">
    <property type="entry name" value="GAF"/>
</dbReference>
<dbReference type="EMBL" id="CP098502">
    <property type="protein sequence ID" value="UTI63599.1"/>
    <property type="molecule type" value="Genomic_DNA"/>
</dbReference>
<dbReference type="CDD" id="cd06170">
    <property type="entry name" value="LuxR_C_like"/>
    <property type="match status" value="1"/>
</dbReference>
<dbReference type="PROSITE" id="PS00622">
    <property type="entry name" value="HTH_LUXR_1"/>
    <property type="match status" value="1"/>
</dbReference>
<gene>
    <name evidence="6" type="ORF">NBH00_19925</name>
</gene>
<dbReference type="PROSITE" id="PS50043">
    <property type="entry name" value="HTH_LUXR_2"/>
    <property type="match status" value="1"/>
</dbReference>
<dbReference type="Gene3D" id="1.10.10.10">
    <property type="entry name" value="Winged helix-like DNA-binding domain superfamily/Winged helix DNA-binding domain"/>
    <property type="match status" value="1"/>
</dbReference>
<dbReference type="SUPFAM" id="SSF46894">
    <property type="entry name" value="C-terminal effector domain of the bipartite response regulators"/>
    <property type="match status" value="1"/>
</dbReference>
<dbReference type="InterPro" id="IPR000792">
    <property type="entry name" value="Tscrpt_reg_LuxR_C"/>
</dbReference>
<evidence type="ECO:0000256" key="1">
    <source>
        <dbReference type="ARBA" id="ARBA00023015"/>
    </source>
</evidence>
<evidence type="ECO:0000256" key="3">
    <source>
        <dbReference type="ARBA" id="ARBA00023163"/>
    </source>
</evidence>
<feature type="region of interest" description="Disordered" evidence="4">
    <location>
        <begin position="299"/>
        <end position="318"/>
    </location>
</feature>
<sequence length="386" mass="42662">MSLRPRVRSDRPRRLTVEERLAALPVRAGELLGDAWTAAAPCDVTTTSAGAVEARRVLDAVLAHLDAASPSPEPAALDALAALAADALEVEDAIRRQVDARRRALSVAVDEALSRLRRFQTSAELVDAACREAARACGFDRVLLSRIVGDTWYPWMVEFGDDEQHRRVLLEGPAAKGIPLSRLPQEREVLASRRPMTILRAEGWPLPLAMESGSDSYVVVPLTPAGRVVGFMHADHGLGGPRVDDEDRDILWMFAEAFGRIYERVVLLERMARQRAHVRESFEVVETFMTGLANSEIELVRHDEPTAGGSSEPDRRSEAAEAIDILLTDREREVMDMMLQGFTNQRIAERLVIKEGTVKSHVKHILRKVGAANRTEAISKYAGATR</sequence>
<evidence type="ECO:0000259" key="5">
    <source>
        <dbReference type="PROSITE" id="PS50043"/>
    </source>
</evidence>
<protein>
    <submittedName>
        <fullName evidence="6">LuxR C-terminal-related transcriptional regulator</fullName>
    </submittedName>
</protein>
<dbReference type="PANTHER" id="PTHR44688:SF16">
    <property type="entry name" value="DNA-BINDING TRANSCRIPTIONAL ACTIVATOR DEVR_DOSR"/>
    <property type="match status" value="1"/>
</dbReference>
<dbReference type="SMART" id="SM00421">
    <property type="entry name" value="HTH_LUXR"/>
    <property type="match status" value="1"/>
</dbReference>
<evidence type="ECO:0000313" key="7">
    <source>
        <dbReference type="Proteomes" id="UP001056035"/>
    </source>
</evidence>
<keyword evidence="2" id="KW-0238">DNA-binding</keyword>
<dbReference type="InterPro" id="IPR016032">
    <property type="entry name" value="Sig_transdc_resp-reg_C-effctor"/>
</dbReference>
<dbReference type="SUPFAM" id="SSF55781">
    <property type="entry name" value="GAF domain-like"/>
    <property type="match status" value="1"/>
</dbReference>
<dbReference type="Pfam" id="PF01590">
    <property type="entry name" value="GAF"/>
    <property type="match status" value="1"/>
</dbReference>